<dbReference type="EMBL" id="BART01035528">
    <property type="protein sequence ID" value="GAH15336.1"/>
    <property type="molecule type" value="Genomic_DNA"/>
</dbReference>
<feature type="transmembrane region" description="Helical" evidence="1">
    <location>
        <begin position="156"/>
        <end position="189"/>
    </location>
</feature>
<feature type="non-terminal residue" evidence="2">
    <location>
        <position position="1"/>
    </location>
</feature>
<gene>
    <name evidence="2" type="ORF">S01H4_60297</name>
</gene>
<comment type="caution">
    <text evidence="2">The sequence shown here is derived from an EMBL/GenBank/DDBJ whole genome shotgun (WGS) entry which is preliminary data.</text>
</comment>
<feature type="transmembrane region" description="Helical" evidence="1">
    <location>
        <begin position="120"/>
        <end position="136"/>
    </location>
</feature>
<name>X1D3L7_9ZZZZ</name>
<proteinExistence type="predicted"/>
<evidence type="ECO:0000313" key="2">
    <source>
        <dbReference type="EMBL" id="GAH15336.1"/>
    </source>
</evidence>
<sequence>GTGSEKMKGFAAVSGKSVGEFEKLWKKDASEALLLFIEGLGGLKGKGIEASTVLKGLGMDGIRMVKALLGAAKAGDKFRGAIDLATKSWIENTALSKEAALRYKTAASQLKMATERARQMAVSFGAILVPAILKVVKFLEPIVDWLTKLSPTTKMVIVVVATLAAAIGPLLIALGLMASGIAVITAIGAP</sequence>
<keyword evidence="1" id="KW-1133">Transmembrane helix</keyword>
<dbReference type="InterPro" id="IPR010090">
    <property type="entry name" value="Phage_tape_meas"/>
</dbReference>
<dbReference type="NCBIfam" id="TIGR01760">
    <property type="entry name" value="tape_meas_TP901"/>
    <property type="match status" value="1"/>
</dbReference>
<dbReference type="AlphaFoldDB" id="X1D3L7"/>
<reference evidence="2" key="1">
    <citation type="journal article" date="2014" name="Front. Microbiol.">
        <title>High frequency of phylogenetically diverse reductive dehalogenase-homologous genes in deep subseafloor sedimentary metagenomes.</title>
        <authorList>
            <person name="Kawai M."/>
            <person name="Futagami T."/>
            <person name="Toyoda A."/>
            <person name="Takaki Y."/>
            <person name="Nishi S."/>
            <person name="Hori S."/>
            <person name="Arai W."/>
            <person name="Tsubouchi T."/>
            <person name="Morono Y."/>
            <person name="Uchiyama I."/>
            <person name="Ito T."/>
            <person name="Fujiyama A."/>
            <person name="Inagaki F."/>
            <person name="Takami H."/>
        </authorList>
    </citation>
    <scope>NUCLEOTIDE SEQUENCE</scope>
    <source>
        <strain evidence="2">Expedition CK06-06</strain>
    </source>
</reference>
<organism evidence="2">
    <name type="scientific">marine sediment metagenome</name>
    <dbReference type="NCBI Taxonomy" id="412755"/>
    <lineage>
        <taxon>unclassified sequences</taxon>
        <taxon>metagenomes</taxon>
        <taxon>ecological metagenomes</taxon>
    </lineage>
</organism>
<evidence type="ECO:0000256" key="1">
    <source>
        <dbReference type="SAM" id="Phobius"/>
    </source>
</evidence>
<protein>
    <recommendedName>
        <fullName evidence="3">Phage tail tape measure protein domain-containing protein</fullName>
    </recommendedName>
</protein>
<accession>X1D3L7</accession>
<keyword evidence="1" id="KW-0812">Transmembrane</keyword>
<feature type="non-terminal residue" evidence="2">
    <location>
        <position position="190"/>
    </location>
</feature>
<keyword evidence="1" id="KW-0472">Membrane</keyword>
<evidence type="ECO:0008006" key="3">
    <source>
        <dbReference type="Google" id="ProtNLM"/>
    </source>
</evidence>